<accession>A0A7H0Y269</accession>
<sequence>MKKNFPVTITKVQAAALEAIMSTETFSSNPEKLIEVHSKNPNGWVNYVGLNGMNCRQLKNALKYGYTTHVKIKRIVVTRSEGPNSECCIPHHVTSWEDADNVLKRMALTAPDIGYHKTDFVILFTNGDVYSGTYELTLADQFSASLYKHVTDYCEFYGGICKRLPSHINREQYQDLIEQNTAEYLLLLDNVIYPSANKDGLDPKLIQTALSKPKNKETKSYLGSIETNFILHKGKNDSNNTIYYVYSKGARYTSFKSPEALKRWMDKFGLTLGEETREHTYRINGAYRVTMIQNREGYLHLPQIAILMNGGMVRAYKEITPDVTNIYVVTNYKESFHFDYNKPSGQWYLRKFFWDK</sequence>
<dbReference type="EMBL" id="CP061172">
    <property type="protein sequence ID" value="QNR65177.1"/>
    <property type="molecule type" value="Genomic_DNA"/>
</dbReference>
<gene>
    <name evidence="1" type="ORF">IAQ67_14770</name>
</gene>
<dbReference type="RefSeq" id="WP_190297086.1">
    <property type="nucleotide sequence ID" value="NZ_CP061172.1"/>
</dbReference>
<name>A0A7H0Y269_9BACL</name>
<organism evidence="1 2">
    <name type="scientific">Paenibacillus peoriae</name>
    <dbReference type="NCBI Taxonomy" id="59893"/>
    <lineage>
        <taxon>Bacteria</taxon>
        <taxon>Bacillati</taxon>
        <taxon>Bacillota</taxon>
        <taxon>Bacilli</taxon>
        <taxon>Bacillales</taxon>
        <taxon>Paenibacillaceae</taxon>
        <taxon>Paenibacillus</taxon>
    </lineage>
</organism>
<evidence type="ECO:0000313" key="2">
    <source>
        <dbReference type="Proteomes" id="UP000516384"/>
    </source>
</evidence>
<dbReference type="AlphaFoldDB" id="A0A7H0Y269"/>
<dbReference type="Proteomes" id="UP000516384">
    <property type="component" value="Chromosome"/>
</dbReference>
<protein>
    <submittedName>
        <fullName evidence="1">Uncharacterized protein</fullName>
    </submittedName>
</protein>
<evidence type="ECO:0000313" key="1">
    <source>
        <dbReference type="EMBL" id="QNR65177.1"/>
    </source>
</evidence>
<reference evidence="1 2" key="1">
    <citation type="submission" date="2020-09" db="EMBL/GenBank/DDBJ databases">
        <title>Characterization of Paenibacillus peoriae strain ZF390 with broad-spectrum antimicrobial activity as a potential biocontrol agent.</title>
        <authorList>
            <person name="Li L."/>
            <person name="Zhao Y."/>
            <person name="Li B."/>
            <person name="Xie X."/>
        </authorList>
    </citation>
    <scope>NUCLEOTIDE SEQUENCE [LARGE SCALE GENOMIC DNA]</scope>
    <source>
        <strain evidence="1 2">ZF390</strain>
    </source>
</reference>
<proteinExistence type="predicted"/>